<comment type="caution">
    <text evidence="1">The sequence shown here is derived from an EMBL/GenBank/DDBJ whole genome shotgun (WGS) entry which is preliminary data.</text>
</comment>
<gene>
    <name evidence="1" type="ORF">ROR02_08380</name>
</gene>
<dbReference type="EMBL" id="BJZO01000014">
    <property type="protein sequence ID" value="GEO80707.1"/>
    <property type="molecule type" value="Genomic_DNA"/>
</dbReference>
<evidence type="ECO:0000313" key="2">
    <source>
        <dbReference type="Proteomes" id="UP000321567"/>
    </source>
</evidence>
<keyword evidence="2" id="KW-1185">Reference proteome</keyword>
<evidence type="ECO:0000313" key="1">
    <source>
        <dbReference type="EMBL" id="GEO80707.1"/>
    </source>
</evidence>
<dbReference type="Proteomes" id="UP000321567">
    <property type="component" value="Unassembled WGS sequence"/>
</dbReference>
<dbReference type="AlphaFoldDB" id="A0A512H5J3"/>
<proteinExistence type="predicted"/>
<protein>
    <submittedName>
        <fullName evidence="1">Uncharacterized protein</fullName>
    </submittedName>
</protein>
<organism evidence="1 2">
    <name type="scientific">Pararhodospirillum oryzae</name>
    <dbReference type="NCBI Taxonomy" id="478448"/>
    <lineage>
        <taxon>Bacteria</taxon>
        <taxon>Pseudomonadati</taxon>
        <taxon>Pseudomonadota</taxon>
        <taxon>Alphaproteobacteria</taxon>
        <taxon>Rhodospirillales</taxon>
        <taxon>Rhodospirillaceae</taxon>
        <taxon>Pararhodospirillum</taxon>
    </lineage>
</organism>
<reference evidence="1 2" key="1">
    <citation type="submission" date="2019-07" db="EMBL/GenBank/DDBJ databases">
        <title>Whole genome shotgun sequence of Rhodospirillum oryzae NBRC 107573.</title>
        <authorList>
            <person name="Hosoyama A."/>
            <person name="Uohara A."/>
            <person name="Ohji S."/>
            <person name="Ichikawa N."/>
        </authorList>
    </citation>
    <scope>NUCLEOTIDE SEQUENCE [LARGE SCALE GENOMIC DNA]</scope>
    <source>
        <strain evidence="1 2">NBRC 107573</strain>
    </source>
</reference>
<sequence length="152" mass="17144">MTEIDTKVIADVVFCDDIRNESDGKISLIGVHTQDMAVPKLPYFLPKLGLVVSLFFKDLDAIDEITVEISHGEDVFPFPIEPEVLEKVRDSLKSRCDEDGETSDYSARFRFSGNFLLSPFRLNAPEPILVDIMCARDRVHAGRLRVTLQEEG</sequence>
<name>A0A512H5J3_9PROT</name>
<dbReference type="RefSeq" id="WP_147162756.1">
    <property type="nucleotide sequence ID" value="NZ_BJZO01000014.1"/>
</dbReference>
<accession>A0A512H5J3</accession>
<dbReference type="OrthoDB" id="8377146at2"/>